<organism evidence="10 11">
    <name type="scientific">Heterobasidion irregulare (strain TC 32-1)</name>
    <dbReference type="NCBI Taxonomy" id="747525"/>
    <lineage>
        <taxon>Eukaryota</taxon>
        <taxon>Fungi</taxon>
        <taxon>Dikarya</taxon>
        <taxon>Basidiomycota</taxon>
        <taxon>Agaricomycotina</taxon>
        <taxon>Agaricomycetes</taxon>
        <taxon>Russulales</taxon>
        <taxon>Bondarzewiaceae</taxon>
        <taxon>Heterobasidion</taxon>
        <taxon>Heterobasidion annosum species complex</taxon>
    </lineage>
</organism>
<dbReference type="STRING" id="747525.W4KFR1"/>
<feature type="region of interest" description="Disordered" evidence="7">
    <location>
        <begin position="194"/>
        <end position="217"/>
    </location>
</feature>
<evidence type="ECO:0000256" key="1">
    <source>
        <dbReference type="ARBA" id="ARBA00004141"/>
    </source>
</evidence>
<dbReference type="InterPro" id="IPR028055">
    <property type="entry name" value="YidC/Oxa/ALB_C"/>
</dbReference>
<dbReference type="GO" id="GO:0032977">
    <property type="term" value="F:membrane insertase activity"/>
    <property type="evidence" value="ECO:0007669"/>
    <property type="project" value="InterPro"/>
</dbReference>
<evidence type="ECO:0000313" key="11">
    <source>
        <dbReference type="Proteomes" id="UP000030671"/>
    </source>
</evidence>
<evidence type="ECO:0000256" key="7">
    <source>
        <dbReference type="SAM" id="MobiDB-lite"/>
    </source>
</evidence>
<dbReference type="HOGENOM" id="CLU_109454_0_0_1"/>
<dbReference type="PANTHER" id="PTHR12428:SF65">
    <property type="entry name" value="CYTOCHROME C OXIDASE ASSEMBLY PROTEIN COX18, MITOCHONDRIAL"/>
    <property type="match status" value="1"/>
</dbReference>
<dbReference type="KEGG" id="hir:HETIRDRAFT_313454"/>
<dbReference type="Proteomes" id="UP000030671">
    <property type="component" value="Unassembled WGS sequence"/>
</dbReference>
<proteinExistence type="inferred from homology"/>
<dbReference type="InterPro" id="IPR001708">
    <property type="entry name" value="YidC/ALB3/OXA1/COX18"/>
</dbReference>
<dbReference type="GO" id="GO:0033617">
    <property type="term" value="P:mitochondrial respiratory chain complex IV assembly"/>
    <property type="evidence" value="ECO:0007669"/>
    <property type="project" value="TreeGrafter"/>
</dbReference>
<feature type="transmembrane region" description="Helical" evidence="8">
    <location>
        <begin position="155"/>
        <end position="178"/>
    </location>
</feature>
<feature type="domain" description="Membrane insertase YidC/Oxa/ALB C-terminal" evidence="9">
    <location>
        <begin position="6"/>
        <end position="183"/>
    </location>
</feature>
<evidence type="ECO:0000256" key="3">
    <source>
        <dbReference type="ARBA" id="ARBA00022692"/>
    </source>
</evidence>
<keyword evidence="11" id="KW-1185">Reference proteome</keyword>
<gene>
    <name evidence="10" type="ORF">HETIRDRAFT_313454</name>
</gene>
<dbReference type="GeneID" id="20670032"/>
<comment type="similarity">
    <text evidence="2 6">Belongs to the OXA1/ALB3/YidC family.</text>
</comment>
<name>W4KFR1_HETIT</name>
<dbReference type="AlphaFoldDB" id="W4KFR1"/>
<dbReference type="InParanoid" id="W4KFR1"/>
<evidence type="ECO:0000256" key="4">
    <source>
        <dbReference type="ARBA" id="ARBA00022989"/>
    </source>
</evidence>
<keyword evidence="3 6" id="KW-0812">Transmembrane</keyword>
<evidence type="ECO:0000256" key="6">
    <source>
        <dbReference type="RuleBase" id="RU003945"/>
    </source>
</evidence>
<evidence type="ECO:0000259" key="9">
    <source>
        <dbReference type="Pfam" id="PF02096"/>
    </source>
</evidence>
<dbReference type="EMBL" id="KI925456">
    <property type="protein sequence ID" value="ETW83881.1"/>
    <property type="molecule type" value="Genomic_DNA"/>
</dbReference>
<evidence type="ECO:0000256" key="8">
    <source>
        <dbReference type="SAM" id="Phobius"/>
    </source>
</evidence>
<comment type="subcellular location">
    <subcellularLocation>
        <location evidence="1 6">Membrane</location>
        <topology evidence="1 6">Multi-pass membrane protein</topology>
    </subcellularLocation>
</comment>
<keyword evidence="4 8" id="KW-1133">Transmembrane helix</keyword>
<dbReference type="GO" id="GO:0005743">
    <property type="term" value="C:mitochondrial inner membrane"/>
    <property type="evidence" value="ECO:0007669"/>
    <property type="project" value="TreeGrafter"/>
</dbReference>
<dbReference type="OrthoDB" id="2436667at2759"/>
<dbReference type="eggNOG" id="KOG1239">
    <property type="taxonomic scope" value="Eukaryota"/>
</dbReference>
<accession>W4KFR1</accession>
<dbReference type="RefSeq" id="XP_009543616.1">
    <property type="nucleotide sequence ID" value="XM_009545321.1"/>
</dbReference>
<evidence type="ECO:0000256" key="5">
    <source>
        <dbReference type="ARBA" id="ARBA00023136"/>
    </source>
</evidence>
<protein>
    <recommendedName>
        <fullName evidence="9">Membrane insertase YidC/Oxa/ALB C-terminal domain-containing protein</fullName>
    </recommendedName>
</protein>
<keyword evidence="5 8" id="KW-0472">Membrane</keyword>
<dbReference type="PANTHER" id="PTHR12428">
    <property type="entry name" value="OXA1"/>
    <property type="match status" value="1"/>
</dbReference>
<sequence>MRKDKVRGTKDELRDTYQKRLRKALTRRRNELFSLHRCGPKATMLIPPITQLPIFVGTSMMLSHTAQPPTVFDSESFLTLTSLAHADPTAALPIALGLITLANVESSHWFVDAATRERRAEQEKANAEKKAQGQIVLEPQKIVQSALRVLSVGRILVGLVVPGGVMLYWVSSATFGLLQSWVFDWWERHRASAQRQRASEAKPDDPPPSVNVRRKTR</sequence>
<evidence type="ECO:0000256" key="2">
    <source>
        <dbReference type="ARBA" id="ARBA00009877"/>
    </source>
</evidence>
<reference evidence="10 11" key="1">
    <citation type="journal article" date="2012" name="New Phytol.">
        <title>Insight into trade-off between wood decay and parasitism from the genome of a fungal forest pathogen.</title>
        <authorList>
            <person name="Olson A."/>
            <person name="Aerts A."/>
            <person name="Asiegbu F."/>
            <person name="Belbahri L."/>
            <person name="Bouzid O."/>
            <person name="Broberg A."/>
            <person name="Canback B."/>
            <person name="Coutinho P.M."/>
            <person name="Cullen D."/>
            <person name="Dalman K."/>
            <person name="Deflorio G."/>
            <person name="van Diepen L.T."/>
            <person name="Dunand C."/>
            <person name="Duplessis S."/>
            <person name="Durling M."/>
            <person name="Gonthier P."/>
            <person name="Grimwood J."/>
            <person name="Fossdal C.G."/>
            <person name="Hansson D."/>
            <person name="Henrissat B."/>
            <person name="Hietala A."/>
            <person name="Himmelstrand K."/>
            <person name="Hoffmeister D."/>
            <person name="Hogberg N."/>
            <person name="James T.Y."/>
            <person name="Karlsson M."/>
            <person name="Kohler A."/>
            <person name="Kues U."/>
            <person name="Lee Y.H."/>
            <person name="Lin Y.C."/>
            <person name="Lind M."/>
            <person name="Lindquist E."/>
            <person name="Lombard V."/>
            <person name="Lucas S."/>
            <person name="Lunden K."/>
            <person name="Morin E."/>
            <person name="Murat C."/>
            <person name="Park J."/>
            <person name="Raffaello T."/>
            <person name="Rouze P."/>
            <person name="Salamov A."/>
            <person name="Schmutz J."/>
            <person name="Solheim H."/>
            <person name="Stahlberg J."/>
            <person name="Velez H."/>
            <person name="de Vries R.P."/>
            <person name="Wiebenga A."/>
            <person name="Woodward S."/>
            <person name="Yakovlev I."/>
            <person name="Garbelotto M."/>
            <person name="Martin F."/>
            <person name="Grigoriev I.V."/>
            <person name="Stenlid J."/>
        </authorList>
    </citation>
    <scope>NUCLEOTIDE SEQUENCE [LARGE SCALE GENOMIC DNA]</scope>
    <source>
        <strain evidence="10 11">TC 32-1</strain>
    </source>
</reference>
<evidence type="ECO:0000313" key="10">
    <source>
        <dbReference type="EMBL" id="ETW83881.1"/>
    </source>
</evidence>
<dbReference type="GO" id="GO:0032979">
    <property type="term" value="P:protein insertion into mitochondrial inner membrane from matrix"/>
    <property type="evidence" value="ECO:0007669"/>
    <property type="project" value="TreeGrafter"/>
</dbReference>
<dbReference type="Pfam" id="PF02096">
    <property type="entry name" value="60KD_IMP"/>
    <property type="match status" value="1"/>
</dbReference>